<accession>A0A1G6UYK8</accession>
<organism evidence="1 2">
    <name type="scientific">Actinokineospora iranica</name>
    <dbReference type="NCBI Taxonomy" id="1271860"/>
    <lineage>
        <taxon>Bacteria</taxon>
        <taxon>Bacillati</taxon>
        <taxon>Actinomycetota</taxon>
        <taxon>Actinomycetes</taxon>
        <taxon>Pseudonocardiales</taxon>
        <taxon>Pseudonocardiaceae</taxon>
        <taxon>Actinokineospora</taxon>
    </lineage>
</organism>
<evidence type="ECO:0000313" key="1">
    <source>
        <dbReference type="EMBL" id="SDD45715.1"/>
    </source>
</evidence>
<proteinExistence type="predicted"/>
<sequence>MGVKRRVVAVVFSVVALVGAGAEAGAQRKDREPADVARPVAGGPVAGAPELVLVADDGGDRATGTGDFVVQAVNLPFNFSFDFTTSLASRTFWPSLLGRACVSLRGTGSTDSSYWWREVKVEMWNAFGSDTRIGSPVRFSLNGSYHGYCWNGLVPLHEHYFRITKDWNAGARVWGNGWASAS</sequence>
<name>A0A1G6UYK8_9PSEU</name>
<gene>
    <name evidence="1" type="ORF">SAMN05216174_111126</name>
</gene>
<dbReference type="EMBL" id="FMZZ01000011">
    <property type="protein sequence ID" value="SDD45715.1"/>
    <property type="molecule type" value="Genomic_DNA"/>
</dbReference>
<dbReference type="STRING" id="1271860.SAMN05216174_111126"/>
<dbReference type="RefSeq" id="WP_139190896.1">
    <property type="nucleotide sequence ID" value="NZ_FMZZ01000011.1"/>
</dbReference>
<protein>
    <submittedName>
        <fullName evidence="1">Uncharacterized protein</fullName>
    </submittedName>
</protein>
<dbReference type="Proteomes" id="UP000199501">
    <property type="component" value="Unassembled WGS sequence"/>
</dbReference>
<reference evidence="2" key="1">
    <citation type="submission" date="2016-10" db="EMBL/GenBank/DDBJ databases">
        <authorList>
            <person name="Varghese N."/>
            <person name="Submissions S."/>
        </authorList>
    </citation>
    <scope>NUCLEOTIDE SEQUENCE [LARGE SCALE GENOMIC DNA]</scope>
    <source>
        <strain evidence="2">IBRC-M 10403</strain>
    </source>
</reference>
<dbReference type="OrthoDB" id="3692766at2"/>
<keyword evidence="2" id="KW-1185">Reference proteome</keyword>
<dbReference type="AlphaFoldDB" id="A0A1G6UYK8"/>
<evidence type="ECO:0000313" key="2">
    <source>
        <dbReference type="Proteomes" id="UP000199501"/>
    </source>
</evidence>